<dbReference type="PIRSF" id="PIRSF000126">
    <property type="entry name" value="11-beta-HSD1"/>
    <property type="match status" value="1"/>
</dbReference>
<dbReference type="InterPro" id="IPR002347">
    <property type="entry name" value="SDR_fam"/>
</dbReference>
<dbReference type="PANTHER" id="PTHR44196:SF1">
    <property type="entry name" value="DEHYDROGENASE_REDUCTASE SDR FAMILY MEMBER 7B"/>
    <property type="match status" value="1"/>
</dbReference>
<name>A0A1G6HCM3_9BACI</name>
<dbReference type="Pfam" id="PF00106">
    <property type="entry name" value="adh_short"/>
    <property type="match status" value="1"/>
</dbReference>
<dbReference type="GO" id="GO:0016020">
    <property type="term" value="C:membrane"/>
    <property type="evidence" value="ECO:0007669"/>
    <property type="project" value="TreeGrafter"/>
</dbReference>
<dbReference type="Gene3D" id="3.40.50.720">
    <property type="entry name" value="NAD(P)-binding Rossmann-like Domain"/>
    <property type="match status" value="1"/>
</dbReference>
<gene>
    <name evidence="4" type="ORF">SAMN05421734_102473</name>
</gene>
<dbReference type="SUPFAM" id="SSF51735">
    <property type="entry name" value="NAD(P)-binding Rossmann-fold domains"/>
    <property type="match status" value="1"/>
</dbReference>
<evidence type="ECO:0000256" key="2">
    <source>
        <dbReference type="ARBA" id="ARBA00023002"/>
    </source>
</evidence>
<dbReference type="PRINTS" id="PR00081">
    <property type="entry name" value="GDHRDH"/>
</dbReference>
<dbReference type="EMBL" id="FMYI01000002">
    <property type="protein sequence ID" value="SDB91828.1"/>
    <property type="molecule type" value="Genomic_DNA"/>
</dbReference>
<comment type="similarity">
    <text evidence="1 3">Belongs to the short-chain dehydrogenases/reductases (SDR) family.</text>
</comment>
<evidence type="ECO:0000313" key="5">
    <source>
        <dbReference type="Proteomes" id="UP000242949"/>
    </source>
</evidence>
<dbReference type="STRING" id="1612202.SAMN05421734_102473"/>
<dbReference type="RefSeq" id="WP_176759209.1">
    <property type="nucleotide sequence ID" value="NZ_FMYI01000002.1"/>
</dbReference>
<evidence type="ECO:0008006" key="6">
    <source>
        <dbReference type="Google" id="ProtNLM"/>
    </source>
</evidence>
<organism evidence="4 5">
    <name type="scientific">Pelagirhabdus alkalitolerans</name>
    <dbReference type="NCBI Taxonomy" id="1612202"/>
    <lineage>
        <taxon>Bacteria</taxon>
        <taxon>Bacillati</taxon>
        <taxon>Bacillota</taxon>
        <taxon>Bacilli</taxon>
        <taxon>Bacillales</taxon>
        <taxon>Bacillaceae</taxon>
        <taxon>Pelagirhabdus</taxon>
    </lineage>
</organism>
<dbReference type="AlphaFoldDB" id="A0A1G6HCM3"/>
<evidence type="ECO:0000256" key="1">
    <source>
        <dbReference type="ARBA" id="ARBA00006484"/>
    </source>
</evidence>
<keyword evidence="5" id="KW-1185">Reference proteome</keyword>
<dbReference type="PANTHER" id="PTHR44196">
    <property type="entry name" value="DEHYDROGENASE/REDUCTASE SDR FAMILY MEMBER 7B"/>
    <property type="match status" value="1"/>
</dbReference>
<dbReference type="PROSITE" id="PS00061">
    <property type="entry name" value="ADH_SHORT"/>
    <property type="match status" value="1"/>
</dbReference>
<dbReference type="PRINTS" id="PR00080">
    <property type="entry name" value="SDRFAMILY"/>
</dbReference>
<dbReference type="InterPro" id="IPR020904">
    <property type="entry name" value="Sc_DH/Rdtase_CS"/>
</dbReference>
<dbReference type="Proteomes" id="UP000242949">
    <property type="component" value="Unassembled WGS sequence"/>
</dbReference>
<protein>
    <recommendedName>
        <fullName evidence="6">Short-chain dehydrogenase</fullName>
    </recommendedName>
</protein>
<evidence type="ECO:0000313" key="4">
    <source>
        <dbReference type="EMBL" id="SDB91828.1"/>
    </source>
</evidence>
<sequence>MTKLSNKTIVITGATSGIGLSLTKQLANDSVHLILISRSEDKLKQLKHSIDGDNKASCSIYQADLTDVNQASNVMKQVMTDHETIDALVNNAGVGYFELAHKTPTEKTEQMFQLNVLSLIEITKEIIPLFLKHKKGHVVNIASFSGKIATPKASTYSATKHAVLGYTDALRLELNLKELYVTAVNLGPVRTAFFNQADPTGSYQRAVEKFMLDPDIVSKKIKKALFTNKREINLPFWMSVGAKLHDLFPRTIERLMGPSFNKK</sequence>
<evidence type="ECO:0000256" key="3">
    <source>
        <dbReference type="RuleBase" id="RU000363"/>
    </source>
</evidence>
<dbReference type="GO" id="GO:0016491">
    <property type="term" value="F:oxidoreductase activity"/>
    <property type="evidence" value="ECO:0007669"/>
    <property type="project" value="UniProtKB-KW"/>
</dbReference>
<accession>A0A1G6HCM3</accession>
<keyword evidence="2" id="KW-0560">Oxidoreductase</keyword>
<dbReference type="InterPro" id="IPR036291">
    <property type="entry name" value="NAD(P)-bd_dom_sf"/>
</dbReference>
<reference evidence="5" key="1">
    <citation type="submission" date="2016-09" db="EMBL/GenBank/DDBJ databases">
        <authorList>
            <person name="Varghese N."/>
            <person name="Submissions S."/>
        </authorList>
    </citation>
    <scope>NUCLEOTIDE SEQUENCE [LARGE SCALE GENOMIC DNA]</scope>
    <source>
        <strain evidence="5">S5</strain>
    </source>
</reference>
<proteinExistence type="inferred from homology"/>